<evidence type="ECO:0000259" key="3">
    <source>
        <dbReference type="PROSITE" id="PS51832"/>
    </source>
</evidence>
<proteinExistence type="predicted"/>
<dbReference type="InterPro" id="IPR011006">
    <property type="entry name" value="CheY-like_superfamily"/>
</dbReference>
<dbReference type="EMBL" id="CP113517">
    <property type="protein sequence ID" value="WAR46793.1"/>
    <property type="molecule type" value="Genomic_DNA"/>
</dbReference>
<organism evidence="4 5">
    <name type="scientific">Methylomonas rapida</name>
    <dbReference type="NCBI Taxonomy" id="2963939"/>
    <lineage>
        <taxon>Bacteria</taxon>
        <taxon>Pseudomonadati</taxon>
        <taxon>Pseudomonadota</taxon>
        <taxon>Gammaproteobacteria</taxon>
        <taxon>Methylococcales</taxon>
        <taxon>Methylococcaceae</taxon>
        <taxon>Methylomonas</taxon>
    </lineage>
</organism>
<dbReference type="SMART" id="SM00471">
    <property type="entry name" value="HDc"/>
    <property type="match status" value="1"/>
</dbReference>
<dbReference type="InterPro" id="IPR003607">
    <property type="entry name" value="HD/PDEase_dom"/>
</dbReference>
<dbReference type="Pfam" id="PF13487">
    <property type="entry name" value="HD_5"/>
    <property type="match status" value="1"/>
</dbReference>
<dbReference type="RefSeq" id="WP_255187704.1">
    <property type="nucleotide sequence ID" value="NZ_CP113517.1"/>
</dbReference>
<evidence type="ECO:0000256" key="1">
    <source>
        <dbReference type="PROSITE-ProRule" id="PRU00169"/>
    </source>
</evidence>
<dbReference type="InterPro" id="IPR037522">
    <property type="entry name" value="HD_GYP_dom"/>
</dbReference>
<gene>
    <name evidence="4" type="ORF">NM686_009845</name>
</gene>
<feature type="domain" description="HD-GYP" evidence="3">
    <location>
        <begin position="128"/>
        <end position="325"/>
    </location>
</feature>
<evidence type="ECO:0000313" key="5">
    <source>
        <dbReference type="Proteomes" id="UP001162780"/>
    </source>
</evidence>
<feature type="modified residue" description="4-aspartylphosphate" evidence="1">
    <location>
        <position position="53"/>
    </location>
</feature>
<feature type="domain" description="Response regulatory" evidence="2">
    <location>
        <begin position="5"/>
        <end position="120"/>
    </location>
</feature>
<evidence type="ECO:0000259" key="2">
    <source>
        <dbReference type="PROSITE" id="PS50110"/>
    </source>
</evidence>
<reference evidence="4" key="1">
    <citation type="submission" date="2022-11" db="EMBL/GenBank/DDBJ databases">
        <title>Methylomonas rapida sp. nov., Carotenoid-Producing Obligate Methanotrophs with High Growth Characteristics and Biotechnological Potential.</title>
        <authorList>
            <person name="Tikhonova E.N."/>
            <person name="Suleimanov R.Z."/>
            <person name="Miroshnikov K."/>
            <person name="Oshkin I.Y."/>
            <person name="Belova S.E."/>
            <person name="Danilova O.V."/>
            <person name="Ashikhmin A."/>
            <person name="Konopkin A."/>
            <person name="But S.Y."/>
            <person name="Khmelenina V.N."/>
            <person name="Kuznetsov N."/>
            <person name="Pimenov N.V."/>
            <person name="Dedysh S.N."/>
        </authorList>
    </citation>
    <scope>NUCLEOTIDE SEQUENCE</scope>
    <source>
        <strain evidence="4">MP1</strain>
    </source>
</reference>
<dbReference type="Gene3D" id="1.10.3210.10">
    <property type="entry name" value="Hypothetical protein af1432"/>
    <property type="match status" value="1"/>
</dbReference>
<dbReference type="PROSITE" id="PS51832">
    <property type="entry name" value="HD_GYP"/>
    <property type="match status" value="1"/>
</dbReference>
<name>A0ABY7GQL0_9GAMM</name>
<dbReference type="SUPFAM" id="SSF109604">
    <property type="entry name" value="HD-domain/PDEase-like"/>
    <property type="match status" value="1"/>
</dbReference>
<dbReference type="PROSITE" id="PS50110">
    <property type="entry name" value="RESPONSE_REGULATORY"/>
    <property type="match status" value="1"/>
</dbReference>
<dbReference type="CDD" id="cd00077">
    <property type="entry name" value="HDc"/>
    <property type="match status" value="1"/>
</dbReference>
<accession>A0ABY7GQL0</accession>
<dbReference type="SMART" id="SM00448">
    <property type="entry name" value="REC"/>
    <property type="match status" value="1"/>
</dbReference>
<keyword evidence="5" id="KW-1185">Reference proteome</keyword>
<keyword evidence="1" id="KW-0597">Phosphoprotein</keyword>
<evidence type="ECO:0000313" key="4">
    <source>
        <dbReference type="EMBL" id="WAR46793.1"/>
    </source>
</evidence>
<dbReference type="Pfam" id="PF00072">
    <property type="entry name" value="Response_reg"/>
    <property type="match status" value="1"/>
</dbReference>
<dbReference type="Gene3D" id="3.40.50.2300">
    <property type="match status" value="1"/>
</dbReference>
<dbReference type="InterPro" id="IPR001789">
    <property type="entry name" value="Sig_transdc_resp-reg_receiver"/>
</dbReference>
<dbReference type="InterPro" id="IPR052020">
    <property type="entry name" value="Cyclic_di-GMP/3'3'-cGAMP_PDE"/>
</dbReference>
<dbReference type="PANTHER" id="PTHR45228">
    <property type="entry name" value="CYCLIC DI-GMP PHOSPHODIESTERASE TM_0186-RELATED"/>
    <property type="match status" value="1"/>
</dbReference>
<dbReference type="PANTHER" id="PTHR45228:SF5">
    <property type="entry name" value="CYCLIC DI-GMP PHOSPHODIESTERASE VC_1348-RELATED"/>
    <property type="match status" value="1"/>
</dbReference>
<dbReference type="Proteomes" id="UP001162780">
    <property type="component" value="Chromosome"/>
</dbReference>
<sequence length="335" mass="37257">MPNHPILIVDDEPTNLALLQQILEPEYRLVFARNGQDALSAAHRHHPSLVLLDIQLPDIDGYEVCRTLKASPLTENIPVIFVSVLSDTGNESAGFSAGCVDYLSKPVVPEIVRARVRTHLSLVQAKQLEKSYREAIFMLGEAGHFNDTDTGVHIWRMAAYSKLLAQALGWPRQEVELLELAAAMHDTGKIGIPNAILCKSDKLTAEEWKIMFTHCQIGYDILSKSEAPVFKLAAQVALYHHEKWDGSGYPRGLSGTDIPEAARIVAIADVFDALTLPRPYKAAWSAEEAFAYIEKNAGHHFDPRMAERFLQIKTPLKAIKAEWDQKETLPASSET</sequence>
<dbReference type="SUPFAM" id="SSF52172">
    <property type="entry name" value="CheY-like"/>
    <property type="match status" value="1"/>
</dbReference>
<protein>
    <submittedName>
        <fullName evidence="4">Response regulator</fullName>
    </submittedName>
</protein>